<dbReference type="Gene3D" id="4.10.60.10">
    <property type="entry name" value="Zinc finger, CCHC-type"/>
    <property type="match status" value="1"/>
</dbReference>
<feature type="region of interest" description="Disordered" evidence="1">
    <location>
        <begin position="401"/>
        <end position="424"/>
    </location>
</feature>
<dbReference type="EMBL" id="VYZN01001214">
    <property type="protein sequence ID" value="KAE9522422.1"/>
    <property type="molecule type" value="Genomic_DNA"/>
</dbReference>
<dbReference type="InterPro" id="IPR001878">
    <property type="entry name" value="Znf_CCHC"/>
</dbReference>
<dbReference type="GO" id="GO:0008270">
    <property type="term" value="F:zinc ion binding"/>
    <property type="evidence" value="ECO:0007669"/>
    <property type="project" value="InterPro"/>
</dbReference>
<dbReference type="OrthoDB" id="6627761at2759"/>
<feature type="region of interest" description="Disordered" evidence="1">
    <location>
        <begin position="99"/>
        <end position="181"/>
    </location>
</feature>
<evidence type="ECO:0000259" key="2">
    <source>
        <dbReference type="SMART" id="SM00343"/>
    </source>
</evidence>
<comment type="caution">
    <text evidence="3">The sequence shown here is derived from an EMBL/GenBank/DDBJ whole genome shotgun (WGS) entry which is preliminary data.</text>
</comment>
<dbReference type="Proteomes" id="UP000475862">
    <property type="component" value="Unassembled WGS sequence"/>
</dbReference>
<feature type="compositionally biased region" description="Polar residues" evidence="1">
    <location>
        <begin position="401"/>
        <end position="413"/>
    </location>
</feature>
<feature type="domain" description="CCHC-type" evidence="2">
    <location>
        <begin position="361"/>
        <end position="377"/>
    </location>
</feature>
<organism evidence="3 4">
    <name type="scientific">Aphis glycines</name>
    <name type="common">Soybean aphid</name>
    <dbReference type="NCBI Taxonomy" id="307491"/>
    <lineage>
        <taxon>Eukaryota</taxon>
        <taxon>Metazoa</taxon>
        <taxon>Ecdysozoa</taxon>
        <taxon>Arthropoda</taxon>
        <taxon>Hexapoda</taxon>
        <taxon>Insecta</taxon>
        <taxon>Pterygota</taxon>
        <taxon>Neoptera</taxon>
        <taxon>Paraneoptera</taxon>
        <taxon>Hemiptera</taxon>
        <taxon>Sternorrhyncha</taxon>
        <taxon>Aphidomorpha</taxon>
        <taxon>Aphidoidea</taxon>
        <taxon>Aphididae</taxon>
        <taxon>Aphidini</taxon>
        <taxon>Aphis</taxon>
        <taxon>Aphis</taxon>
    </lineage>
</organism>
<accession>A0A6G0SVY3</accession>
<keyword evidence="4" id="KW-1185">Reference proteome</keyword>
<evidence type="ECO:0000256" key="1">
    <source>
        <dbReference type="SAM" id="MobiDB-lite"/>
    </source>
</evidence>
<dbReference type="AlphaFoldDB" id="A0A6G0SVY3"/>
<dbReference type="SUPFAM" id="SSF57756">
    <property type="entry name" value="Retrovirus zinc finger-like domains"/>
    <property type="match status" value="1"/>
</dbReference>
<sequence>MLEKASALQIMSAKTKSPQVQIAIEGVLNTIDIMRSSHENIVKAFRISTRLTQDHVGECVQLSTIMIKQSAKSTASQTDPPAQGGACPAVTRDALTNTSLPPRELASPERPRRQSQQQLERQKEQPAQPSLQSHQRRRKQKQPRTPVNLEPDPMGTGIEEWSVVNRKPRKPKSTRPPPDAIAIKPGLVHTFADILKAVREVDVDKTGAHITSIAESRGGEVLVKVTKGETQRSGLEAAIRAALGDRATVRGLVRYVDLDIIGLNGVTTDIEVADALKKTTGLPCNDTSVRVNNVRPAHNGTRRATASMKRVDASGIIKAGKVRISLVWAKVRLRETVIRCFNCLGFGHVRSKCTGTDSRDACSLCAISGHRAAECSNPPRCVVYEDHNDPIDHYPGSNRCTSYKKAQSQSGQVPPSHAKNTHPQ</sequence>
<evidence type="ECO:0000313" key="3">
    <source>
        <dbReference type="EMBL" id="KAE9522422.1"/>
    </source>
</evidence>
<proteinExistence type="predicted"/>
<name>A0A6G0SVY3_APHGL</name>
<feature type="domain" description="CCHC-type" evidence="2">
    <location>
        <begin position="339"/>
        <end position="355"/>
    </location>
</feature>
<dbReference type="InterPro" id="IPR036875">
    <property type="entry name" value="Znf_CCHC_sf"/>
</dbReference>
<reference evidence="3 4" key="1">
    <citation type="submission" date="2019-08" db="EMBL/GenBank/DDBJ databases">
        <title>The genome of the soybean aphid Biotype 1, its phylome, world population structure and adaptation to the North American continent.</title>
        <authorList>
            <person name="Giordano R."/>
            <person name="Donthu R.K."/>
            <person name="Hernandez A.G."/>
            <person name="Wright C.L."/>
            <person name="Zimin A.V."/>
        </authorList>
    </citation>
    <scope>NUCLEOTIDE SEQUENCE [LARGE SCALE GENOMIC DNA]</scope>
    <source>
        <tissue evidence="3">Whole aphids</tissue>
    </source>
</reference>
<gene>
    <name evidence="3" type="ORF">AGLY_017181</name>
</gene>
<protein>
    <recommendedName>
        <fullName evidence="2">CCHC-type domain-containing protein</fullName>
    </recommendedName>
</protein>
<dbReference type="GO" id="GO:0003676">
    <property type="term" value="F:nucleic acid binding"/>
    <property type="evidence" value="ECO:0007669"/>
    <property type="project" value="InterPro"/>
</dbReference>
<evidence type="ECO:0000313" key="4">
    <source>
        <dbReference type="Proteomes" id="UP000475862"/>
    </source>
</evidence>
<dbReference type="SMART" id="SM00343">
    <property type="entry name" value="ZnF_C2HC"/>
    <property type="match status" value="2"/>
</dbReference>